<dbReference type="eggNOG" id="ENOG502TEJ4">
    <property type="taxonomic scope" value="Eukaryota"/>
</dbReference>
<evidence type="ECO:0000313" key="5">
    <source>
        <dbReference type="Proteomes" id="UP000008792"/>
    </source>
</evidence>
<keyword evidence="3" id="KW-0732">Signal</keyword>
<dbReference type="KEGG" id="dvi:6624691"/>
<dbReference type="STRING" id="7244.B4LGD8"/>
<dbReference type="InParanoid" id="B4LGD8"/>
<accession>B4LGD8</accession>
<keyword evidence="1" id="KW-0175">Coiled coil</keyword>
<proteinExistence type="predicted"/>
<feature type="region of interest" description="Disordered" evidence="2">
    <location>
        <begin position="257"/>
        <end position="276"/>
    </location>
</feature>
<gene>
    <name evidence="4" type="primary">Dvir\GJ13790</name>
    <name evidence="4" type="ORF">Dvir_GJ13790</name>
</gene>
<dbReference type="Proteomes" id="UP000008792">
    <property type="component" value="Unassembled WGS sequence"/>
</dbReference>
<dbReference type="PhylomeDB" id="B4LGD8"/>
<evidence type="ECO:0000313" key="4">
    <source>
        <dbReference type="EMBL" id="EDW70467.1"/>
    </source>
</evidence>
<feature type="compositionally biased region" description="Low complexity" evidence="2">
    <location>
        <begin position="264"/>
        <end position="276"/>
    </location>
</feature>
<dbReference type="EMBL" id="CH940647">
    <property type="protein sequence ID" value="EDW70467.1"/>
    <property type="molecule type" value="Genomic_DNA"/>
</dbReference>
<sequence length="379" mass="42735">MFQNISFTFLCALAFISWSLLCYLHAIEELPTKSDYIVELYTERPTLTDVPNYCPSQPEENNIIDRLFDMLKTYGLVLITTVALSKLLQWLELQAKTCMQMDEEILALPFIANVPIDPIEPIEENKVETVERVETVNTLEVADAMEIVESVDTVETLETEEPVEPVMALKSVETVETVLALGAVETVESVEKVKDMETMEKSKIVGNVKNIFEPETSPKILKENIELREQLNDLQARCRELLQELRAVNSNSISSCHELRRNPSNSSFSGSDTGSFHNTDDSSGIVMWKQPATMKSSGLSVVQCRDSSSSASQNVYVTHSHYHINFNGPVHLTKQNINIAVSSRPMKLRRRSEFLQVWGTFIKAPNERPMLTGISNILM</sequence>
<dbReference type="OMA" id="TFEPQLC"/>
<protein>
    <submittedName>
        <fullName evidence="4">Uncharacterized protein</fullName>
    </submittedName>
</protein>
<reference evidence="4 5" key="1">
    <citation type="journal article" date="2007" name="Nature">
        <title>Evolution of genes and genomes on the Drosophila phylogeny.</title>
        <authorList>
            <consortium name="Drosophila 12 Genomes Consortium"/>
            <person name="Clark A.G."/>
            <person name="Eisen M.B."/>
            <person name="Smith D.R."/>
            <person name="Bergman C.M."/>
            <person name="Oliver B."/>
            <person name="Markow T.A."/>
            <person name="Kaufman T.C."/>
            <person name="Kellis M."/>
            <person name="Gelbart W."/>
            <person name="Iyer V.N."/>
            <person name="Pollard D.A."/>
            <person name="Sackton T.B."/>
            <person name="Larracuente A.M."/>
            <person name="Singh N.D."/>
            <person name="Abad J.P."/>
            <person name="Abt D.N."/>
            <person name="Adryan B."/>
            <person name="Aguade M."/>
            <person name="Akashi H."/>
            <person name="Anderson W.W."/>
            <person name="Aquadro C.F."/>
            <person name="Ardell D.H."/>
            <person name="Arguello R."/>
            <person name="Artieri C.G."/>
            <person name="Barbash D.A."/>
            <person name="Barker D."/>
            <person name="Barsanti P."/>
            <person name="Batterham P."/>
            <person name="Batzoglou S."/>
            <person name="Begun D."/>
            <person name="Bhutkar A."/>
            <person name="Blanco E."/>
            <person name="Bosak S.A."/>
            <person name="Bradley R.K."/>
            <person name="Brand A.D."/>
            <person name="Brent M.R."/>
            <person name="Brooks A.N."/>
            <person name="Brown R.H."/>
            <person name="Butlin R.K."/>
            <person name="Caggese C."/>
            <person name="Calvi B.R."/>
            <person name="Bernardo de Carvalho A."/>
            <person name="Caspi A."/>
            <person name="Castrezana S."/>
            <person name="Celniker S.E."/>
            <person name="Chang J.L."/>
            <person name="Chapple C."/>
            <person name="Chatterji S."/>
            <person name="Chinwalla A."/>
            <person name="Civetta A."/>
            <person name="Clifton S.W."/>
            <person name="Comeron J.M."/>
            <person name="Costello J.C."/>
            <person name="Coyne J.A."/>
            <person name="Daub J."/>
            <person name="David R.G."/>
            <person name="Delcher A.L."/>
            <person name="Delehaunty K."/>
            <person name="Do C.B."/>
            <person name="Ebling H."/>
            <person name="Edwards K."/>
            <person name="Eickbush T."/>
            <person name="Evans J.D."/>
            <person name="Filipski A."/>
            <person name="Findeiss S."/>
            <person name="Freyhult E."/>
            <person name="Fulton L."/>
            <person name="Fulton R."/>
            <person name="Garcia A.C."/>
            <person name="Gardiner A."/>
            <person name="Garfield D.A."/>
            <person name="Garvin B.E."/>
            <person name="Gibson G."/>
            <person name="Gilbert D."/>
            <person name="Gnerre S."/>
            <person name="Godfrey J."/>
            <person name="Good R."/>
            <person name="Gotea V."/>
            <person name="Gravely B."/>
            <person name="Greenberg A.J."/>
            <person name="Griffiths-Jones S."/>
            <person name="Gross S."/>
            <person name="Guigo R."/>
            <person name="Gustafson E.A."/>
            <person name="Haerty W."/>
            <person name="Hahn M.W."/>
            <person name="Halligan D.L."/>
            <person name="Halpern A.L."/>
            <person name="Halter G.M."/>
            <person name="Han M.V."/>
            <person name="Heger A."/>
            <person name="Hillier L."/>
            <person name="Hinrichs A.S."/>
            <person name="Holmes I."/>
            <person name="Hoskins R.A."/>
            <person name="Hubisz M.J."/>
            <person name="Hultmark D."/>
            <person name="Huntley M.A."/>
            <person name="Jaffe D.B."/>
            <person name="Jagadeeshan S."/>
            <person name="Jeck W.R."/>
            <person name="Johnson J."/>
            <person name="Jones C.D."/>
            <person name="Jordan W.C."/>
            <person name="Karpen G.H."/>
            <person name="Kataoka E."/>
            <person name="Keightley P.D."/>
            <person name="Kheradpour P."/>
            <person name="Kirkness E.F."/>
            <person name="Koerich L.B."/>
            <person name="Kristiansen K."/>
            <person name="Kudrna D."/>
            <person name="Kulathinal R.J."/>
            <person name="Kumar S."/>
            <person name="Kwok R."/>
            <person name="Lander E."/>
            <person name="Langley C.H."/>
            <person name="Lapoint R."/>
            <person name="Lazzaro B.P."/>
            <person name="Lee S.J."/>
            <person name="Levesque L."/>
            <person name="Li R."/>
            <person name="Lin C.F."/>
            <person name="Lin M.F."/>
            <person name="Lindblad-Toh K."/>
            <person name="Llopart A."/>
            <person name="Long M."/>
            <person name="Low L."/>
            <person name="Lozovsky E."/>
            <person name="Lu J."/>
            <person name="Luo M."/>
            <person name="Machado C.A."/>
            <person name="Makalowski W."/>
            <person name="Marzo M."/>
            <person name="Matsuda M."/>
            <person name="Matzkin L."/>
            <person name="McAllister B."/>
            <person name="McBride C.S."/>
            <person name="McKernan B."/>
            <person name="McKernan K."/>
            <person name="Mendez-Lago M."/>
            <person name="Minx P."/>
            <person name="Mollenhauer M.U."/>
            <person name="Montooth K."/>
            <person name="Mount S.M."/>
            <person name="Mu X."/>
            <person name="Myers E."/>
            <person name="Negre B."/>
            <person name="Newfeld S."/>
            <person name="Nielsen R."/>
            <person name="Noor M.A."/>
            <person name="O'Grady P."/>
            <person name="Pachter L."/>
            <person name="Papaceit M."/>
            <person name="Parisi M.J."/>
            <person name="Parisi M."/>
            <person name="Parts L."/>
            <person name="Pedersen J.S."/>
            <person name="Pesole G."/>
            <person name="Phillippy A.M."/>
            <person name="Ponting C.P."/>
            <person name="Pop M."/>
            <person name="Porcelli D."/>
            <person name="Powell J.R."/>
            <person name="Prohaska S."/>
            <person name="Pruitt K."/>
            <person name="Puig M."/>
            <person name="Quesneville H."/>
            <person name="Ram K.R."/>
            <person name="Rand D."/>
            <person name="Rasmussen M.D."/>
            <person name="Reed L.K."/>
            <person name="Reenan R."/>
            <person name="Reily A."/>
            <person name="Remington K.A."/>
            <person name="Rieger T.T."/>
            <person name="Ritchie M.G."/>
            <person name="Robin C."/>
            <person name="Rogers Y.H."/>
            <person name="Rohde C."/>
            <person name="Rozas J."/>
            <person name="Rubenfield M.J."/>
            <person name="Ruiz A."/>
            <person name="Russo S."/>
            <person name="Salzberg S.L."/>
            <person name="Sanchez-Gracia A."/>
            <person name="Saranga D.J."/>
            <person name="Sato H."/>
            <person name="Schaeffer S.W."/>
            <person name="Schatz M.C."/>
            <person name="Schlenke T."/>
            <person name="Schwartz R."/>
            <person name="Segarra C."/>
            <person name="Singh R.S."/>
            <person name="Sirot L."/>
            <person name="Sirota M."/>
            <person name="Sisneros N.B."/>
            <person name="Smith C.D."/>
            <person name="Smith T.F."/>
            <person name="Spieth J."/>
            <person name="Stage D.E."/>
            <person name="Stark A."/>
            <person name="Stephan W."/>
            <person name="Strausberg R.L."/>
            <person name="Strempel S."/>
            <person name="Sturgill D."/>
            <person name="Sutton G."/>
            <person name="Sutton G.G."/>
            <person name="Tao W."/>
            <person name="Teichmann S."/>
            <person name="Tobari Y.N."/>
            <person name="Tomimura Y."/>
            <person name="Tsolas J.M."/>
            <person name="Valente V.L."/>
            <person name="Venter E."/>
            <person name="Venter J.C."/>
            <person name="Vicario S."/>
            <person name="Vieira F.G."/>
            <person name="Vilella A.J."/>
            <person name="Villasante A."/>
            <person name="Walenz B."/>
            <person name="Wang J."/>
            <person name="Wasserman M."/>
            <person name="Watts T."/>
            <person name="Wilson D."/>
            <person name="Wilson R.K."/>
            <person name="Wing R.A."/>
            <person name="Wolfner M.F."/>
            <person name="Wong A."/>
            <person name="Wong G.K."/>
            <person name="Wu C.I."/>
            <person name="Wu G."/>
            <person name="Yamamoto D."/>
            <person name="Yang H.P."/>
            <person name="Yang S.P."/>
            <person name="Yorke J.A."/>
            <person name="Yoshida K."/>
            <person name="Zdobnov E."/>
            <person name="Zhang P."/>
            <person name="Zhang Y."/>
            <person name="Zimin A.V."/>
            <person name="Baldwin J."/>
            <person name="Abdouelleil A."/>
            <person name="Abdulkadir J."/>
            <person name="Abebe A."/>
            <person name="Abera B."/>
            <person name="Abreu J."/>
            <person name="Acer S.C."/>
            <person name="Aftuck L."/>
            <person name="Alexander A."/>
            <person name="An P."/>
            <person name="Anderson E."/>
            <person name="Anderson S."/>
            <person name="Arachi H."/>
            <person name="Azer M."/>
            <person name="Bachantsang P."/>
            <person name="Barry A."/>
            <person name="Bayul T."/>
            <person name="Berlin A."/>
            <person name="Bessette D."/>
            <person name="Bloom T."/>
            <person name="Blye J."/>
            <person name="Boguslavskiy L."/>
            <person name="Bonnet C."/>
            <person name="Boukhgalter B."/>
            <person name="Bourzgui I."/>
            <person name="Brown A."/>
            <person name="Cahill P."/>
            <person name="Channer S."/>
            <person name="Cheshatsang Y."/>
            <person name="Chuda L."/>
            <person name="Citroen M."/>
            <person name="Collymore A."/>
            <person name="Cooke P."/>
            <person name="Costello M."/>
            <person name="D'Aco K."/>
            <person name="Daza R."/>
            <person name="De Haan G."/>
            <person name="DeGray S."/>
            <person name="DeMaso C."/>
            <person name="Dhargay N."/>
            <person name="Dooley K."/>
            <person name="Dooley E."/>
            <person name="Doricent M."/>
            <person name="Dorje P."/>
            <person name="Dorjee K."/>
            <person name="Dupes A."/>
            <person name="Elong R."/>
            <person name="Falk J."/>
            <person name="Farina A."/>
            <person name="Faro S."/>
            <person name="Ferguson D."/>
            <person name="Fisher S."/>
            <person name="Foley C.D."/>
            <person name="Franke A."/>
            <person name="Friedrich D."/>
            <person name="Gadbois L."/>
            <person name="Gearin G."/>
            <person name="Gearin C.R."/>
            <person name="Giannoukos G."/>
            <person name="Goode T."/>
            <person name="Graham J."/>
            <person name="Grandbois E."/>
            <person name="Grewal S."/>
            <person name="Gyaltsen K."/>
            <person name="Hafez N."/>
            <person name="Hagos B."/>
            <person name="Hall J."/>
            <person name="Henson C."/>
            <person name="Hollinger A."/>
            <person name="Honan T."/>
            <person name="Huard M.D."/>
            <person name="Hughes L."/>
            <person name="Hurhula B."/>
            <person name="Husby M.E."/>
            <person name="Kamat A."/>
            <person name="Kanga B."/>
            <person name="Kashin S."/>
            <person name="Khazanovich D."/>
            <person name="Kisner P."/>
            <person name="Lance K."/>
            <person name="Lara M."/>
            <person name="Lee W."/>
            <person name="Lennon N."/>
            <person name="Letendre F."/>
            <person name="LeVine R."/>
            <person name="Lipovsky A."/>
            <person name="Liu X."/>
            <person name="Liu J."/>
            <person name="Liu S."/>
            <person name="Lokyitsang T."/>
            <person name="Lokyitsang Y."/>
            <person name="Lubonja R."/>
            <person name="Lui A."/>
            <person name="MacDonald P."/>
            <person name="Magnisalis V."/>
            <person name="Maru K."/>
            <person name="Matthews C."/>
            <person name="McCusker W."/>
            <person name="McDonough S."/>
            <person name="Mehta T."/>
            <person name="Meldrim J."/>
            <person name="Meneus L."/>
            <person name="Mihai O."/>
            <person name="Mihalev A."/>
            <person name="Mihova T."/>
            <person name="Mittelman R."/>
            <person name="Mlenga V."/>
            <person name="Montmayeur A."/>
            <person name="Mulrain L."/>
            <person name="Navidi A."/>
            <person name="Naylor J."/>
            <person name="Negash T."/>
            <person name="Nguyen T."/>
            <person name="Nguyen N."/>
            <person name="Nicol R."/>
            <person name="Norbu C."/>
            <person name="Norbu N."/>
            <person name="Novod N."/>
            <person name="O'Neill B."/>
            <person name="Osman S."/>
            <person name="Markiewicz E."/>
            <person name="Oyono O.L."/>
            <person name="Patti C."/>
            <person name="Phunkhang P."/>
            <person name="Pierre F."/>
            <person name="Priest M."/>
            <person name="Raghuraman S."/>
            <person name="Rege F."/>
            <person name="Reyes R."/>
            <person name="Rise C."/>
            <person name="Rogov P."/>
            <person name="Ross K."/>
            <person name="Ryan E."/>
            <person name="Settipalli S."/>
            <person name="Shea T."/>
            <person name="Sherpa N."/>
            <person name="Shi L."/>
            <person name="Shih D."/>
            <person name="Sparrow T."/>
            <person name="Spaulding J."/>
            <person name="Stalker J."/>
            <person name="Stange-Thomann N."/>
            <person name="Stavropoulos S."/>
            <person name="Stone C."/>
            <person name="Strader C."/>
            <person name="Tesfaye S."/>
            <person name="Thomson T."/>
            <person name="Thoulutsang Y."/>
            <person name="Thoulutsang D."/>
            <person name="Topham K."/>
            <person name="Topping I."/>
            <person name="Tsamla T."/>
            <person name="Vassiliev H."/>
            <person name="Vo A."/>
            <person name="Wangchuk T."/>
            <person name="Wangdi T."/>
            <person name="Weiand M."/>
            <person name="Wilkinson J."/>
            <person name="Wilson A."/>
            <person name="Yadav S."/>
            <person name="Young G."/>
            <person name="Yu Q."/>
            <person name="Zembek L."/>
            <person name="Zhong D."/>
            <person name="Zimmer A."/>
            <person name="Zwirko Z."/>
            <person name="Jaffe D.B."/>
            <person name="Alvarez P."/>
            <person name="Brockman W."/>
            <person name="Butler J."/>
            <person name="Chin C."/>
            <person name="Gnerre S."/>
            <person name="Grabherr M."/>
            <person name="Kleber M."/>
            <person name="Mauceli E."/>
            <person name="MacCallum I."/>
        </authorList>
    </citation>
    <scope>NUCLEOTIDE SEQUENCE [LARGE SCALE GENOMIC DNA]</scope>
    <source>
        <strain evidence="5">Tucson 15010-1051.87</strain>
    </source>
</reference>
<evidence type="ECO:0000256" key="2">
    <source>
        <dbReference type="SAM" id="MobiDB-lite"/>
    </source>
</evidence>
<dbReference type="SMR" id="B4LGD8"/>
<feature type="chain" id="PRO_5002813280" evidence="3">
    <location>
        <begin position="27"/>
        <end position="379"/>
    </location>
</feature>
<organism evidence="4 5">
    <name type="scientific">Drosophila virilis</name>
    <name type="common">Fruit fly</name>
    <dbReference type="NCBI Taxonomy" id="7244"/>
    <lineage>
        <taxon>Eukaryota</taxon>
        <taxon>Metazoa</taxon>
        <taxon>Ecdysozoa</taxon>
        <taxon>Arthropoda</taxon>
        <taxon>Hexapoda</taxon>
        <taxon>Insecta</taxon>
        <taxon>Pterygota</taxon>
        <taxon>Neoptera</taxon>
        <taxon>Endopterygota</taxon>
        <taxon>Diptera</taxon>
        <taxon>Brachycera</taxon>
        <taxon>Muscomorpha</taxon>
        <taxon>Ephydroidea</taxon>
        <taxon>Drosophilidae</taxon>
        <taxon>Drosophila</taxon>
    </lineage>
</organism>
<dbReference type="OrthoDB" id="7868537at2759"/>
<dbReference type="HOGENOM" id="CLU_061885_0_0_1"/>
<evidence type="ECO:0000256" key="1">
    <source>
        <dbReference type="SAM" id="Coils"/>
    </source>
</evidence>
<feature type="coiled-coil region" evidence="1">
    <location>
        <begin position="224"/>
        <end position="251"/>
    </location>
</feature>
<feature type="signal peptide" evidence="3">
    <location>
        <begin position="1"/>
        <end position="26"/>
    </location>
</feature>
<keyword evidence="5" id="KW-1185">Reference proteome</keyword>
<name>B4LGD8_DROVI</name>
<dbReference type="AlphaFoldDB" id="B4LGD8"/>
<evidence type="ECO:0000256" key="3">
    <source>
        <dbReference type="SAM" id="SignalP"/>
    </source>
</evidence>